<protein>
    <recommendedName>
        <fullName evidence="5">60S ribosomal protein L18a-like protein</fullName>
    </recommendedName>
</protein>
<gene>
    <name evidence="3" type="ORF">C5167_038784</name>
</gene>
<sequence>MSTEEEGKSKGLYSGGSGDQQSPPSAPPHYGTFQGLPPSYPQQPSIGYPQPVPPPGLTGASPYYPHGYQGIPGYVVEGTPVDEHRHRRLPICGCGVGWFLFIIGFFTAAIPWYFGAFILLCVRIDHREKPGLIACTIAAVLSAVAIVIGASSH</sequence>
<dbReference type="InterPro" id="IPR044804">
    <property type="entry name" value="Ribosomal_eL20z-like"/>
</dbReference>
<keyword evidence="2" id="KW-0472">Membrane</keyword>
<reference evidence="3 4" key="1">
    <citation type="journal article" date="2018" name="Science">
        <title>The opium poppy genome and morphinan production.</title>
        <authorList>
            <person name="Guo L."/>
            <person name="Winzer T."/>
            <person name="Yang X."/>
            <person name="Li Y."/>
            <person name="Ning Z."/>
            <person name="He Z."/>
            <person name="Teodor R."/>
            <person name="Lu Y."/>
            <person name="Bowser T.A."/>
            <person name="Graham I.A."/>
            <person name="Ye K."/>
        </authorList>
    </citation>
    <scope>NUCLEOTIDE SEQUENCE [LARGE SCALE GENOMIC DNA]</scope>
    <source>
        <strain evidence="4">cv. HN1</strain>
        <tissue evidence="3">Leaves</tissue>
    </source>
</reference>
<dbReference type="Gramene" id="RZC45835">
    <property type="protein sequence ID" value="RZC45835"/>
    <property type="gene ID" value="C5167_038784"/>
</dbReference>
<dbReference type="AlphaFoldDB" id="A0A4Y7IEJ5"/>
<accession>A0A4Y7IEJ5</accession>
<proteinExistence type="predicted"/>
<feature type="region of interest" description="Disordered" evidence="1">
    <location>
        <begin position="1"/>
        <end position="64"/>
    </location>
</feature>
<evidence type="ECO:0000256" key="1">
    <source>
        <dbReference type="SAM" id="MobiDB-lite"/>
    </source>
</evidence>
<keyword evidence="2" id="KW-1133">Transmembrane helix</keyword>
<dbReference type="PANTHER" id="PTHR46631:SF4">
    <property type="entry name" value="OS06G0359400 PROTEIN"/>
    <property type="match status" value="1"/>
</dbReference>
<evidence type="ECO:0000313" key="3">
    <source>
        <dbReference type="EMBL" id="RZC45835.1"/>
    </source>
</evidence>
<feature type="transmembrane region" description="Helical" evidence="2">
    <location>
        <begin position="132"/>
        <end position="151"/>
    </location>
</feature>
<dbReference type="Proteomes" id="UP000316621">
    <property type="component" value="Chromosome 1"/>
</dbReference>
<name>A0A4Y7IEJ5_PAPSO</name>
<evidence type="ECO:0008006" key="5">
    <source>
        <dbReference type="Google" id="ProtNLM"/>
    </source>
</evidence>
<evidence type="ECO:0000313" key="4">
    <source>
        <dbReference type="Proteomes" id="UP000316621"/>
    </source>
</evidence>
<evidence type="ECO:0000256" key="2">
    <source>
        <dbReference type="SAM" id="Phobius"/>
    </source>
</evidence>
<organism evidence="3 4">
    <name type="scientific">Papaver somniferum</name>
    <name type="common">Opium poppy</name>
    <dbReference type="NCBI Taxonomy" id="3469"/>
    <lineage>
        <taxon>Eukaryota</taxon>
        <taxon>Viridiplantae</taxon>
        <taxon>Streptophyta</taxon>
        <taxon>Embryophyta</taxon>
        <taxon>Tracheophyta</taxon>
        <taxon>Spermatophyta</taxon>
        <taxon>Magnoliopsida</taxon>
        <taxon>Ranunculales</taxon>
        <taxon>Papaveraceae</taxon>
        <taxon>Papaveroideae</taxon>
        <taxon>Papaver</taxon>
    </lineage>
</organism>
<keyword evidence="4" id="KW-1185">Reference proteome</keyword>
<dbReference type="PANTHER" id="PTHR46631">
    <property type="entry name" value="60S RIBOSOMAL PROTEIN L18A-LIKE"/>
    <property type="match status" value="1"/>
</dbReference>
<dbReference type="OMA" id="QHYGTFQ"/>
<dbReference type="OrthoDB" id="1304551at2759"/>
<dbReference type="EMBL" id="CM010715">
    <property type="protein sequence ID" value="RZC45835.1"/>
    <property type="molecule type" value="Genomic_DNA"/>
</dbReference>
<feature type="transmembrane region" description="Helical" evidence="2">
    <location>
        <begin position="96"/>
        <end position="120"/>
    </location>
</feature>
<keyword evidence="2" id="KW-0812">Transmembrane</keyword>